<reference evidence="1 2" key="1">
    <citation type="submission" date="2014-12" db="EMBL/GenBank/DDBJ databases">
        <title>Isolation of bacteria from lake water.</title>
        <authorList>
            <person name="Sheng K.-Y."/>
            <person name="Chin P.-S."/>
            <person name="Chan K.-G."/>
            <person name="Tan G.S."/>
        </authorList>
    </citation>
    <scope>NUCLEOTIDE SEQUENCE [LARGE SCALE GENOMIC DNA]</scope>
    <source>
        <strain evidence="1 2">KY4</strain>
    </source>
</reference>
<dbReference type="AlphaFoldDB" id="A0A0D7K4L8"/>
<sequence length="135" mass="14469">MTNESQKTLVAVRALALKDLNATSDEDIRAELAAEGIDPDQLAASIAASLDDVLAASLRQHAAAAKAAMQVRVVPKTSQRPALDRIKERIAQAFAANPQLATAFREGSRQSDADLETLYDDLVLMGKIPDADNDR</sequence>
<evidence type="ECO:0000313" key="2">
    <source>
        <dbReference type="Proteomes" id="UP000032566"/>
    </source>
</evidence>
<protein>
    <submittedName>
        <fullName evidence="1">Uncharacterized protein</fullName>
    </submittedName>
</protein>
<proteinExistence type="predicted"/>
<dbReference type="EMBL" id="JXYQ01000089">
    <property type="protein sequence ID" value="KJA08922.1"/>
    <property type="molecule type" value="Genomic_DNA"/>
</dbReference>
<dbReference type="Proteomes" id="UP000032566">
    <property type="component" value="Unassembled WGS sequence"/>
</dbReference>
<keyword evidence="2" id="KW-1185">Reference proteome</keyword>
<dbReference type="RefSeq" id="WP_044402698.1">
    <property type="nucleotide sequence ID" value="NZ_JXYQ01000089.1"/>
</dbReference>
<evidence type="ECO:0000313" key="1">
    <source>
        <dbReference type="EMBL" id="KJA08922.1"/>
    </source>
</evidence>
<name>A0A0D7K4L8_9BURK</name>
<gene>
    <name evidence="1" type="ORF">RP29_19390</name>
</gene>
<accession>A0A0D7K4L8</accession>
<dbReference type="PATRIC" id="fig|80878.5.peg.4118"/>
<dbReference type="STRING" id="80878.RP29_19390"/>
<dbReference type="OrthoDB" id="9154469at2"/>
<comment type="caution">
    <text evidence="1">The sequence shown here is derived from an EMBL/GenBank/DDBJ whole genome shotgun (WGS) entry which is preliminary data.</text>
</comment>
<organism evidence="1 2">
    <name type="scientific">Acidovorax temperans</name>
    <dbReference type="NCBI Taxonomy" id="80878"/>
    <lineage>
        <taxon>Bacteria</taxon>
        <taxon>Pseudomonadati</taxon>
        <taxon>Pseudomonadota</taxon>
        <taxon>Betaproteobacteria</taxon>
        <taxon>Burkholderiales</taxon>
        <taxon>Comamonadaceae</taxon>
        <taxon>Acidovorax</taxon>
    </lineage>
</organism>